<name>U5L7L9_9BACI</name>
<accession>U5L7L9</accession>
<dbReference type="KEGG" id="bif:N288_03855"/>
<dbReference type="Gene3D" id="3.90.79.10">
    <property type="entry name" value="Nucleoside Triphosphate Pyrophosphohydrolase"/>
    <property type="match status" value="1"/>
</dbReference>
<dbReference type="OrthoDB" id="9806150at2"/>
<keyword evidence="2" id="KW-0378">Hydrolase</keyword>
<dbReference type="InterPro" id="IPR000086">
    <property type="entry name" value="NUDIX_hydrolase_dom"/>
</dbReference>
<dbReference type="PANTHER" id="PTHR11839:SF18">
    <property type="entry name" value="NUDIX HYDROLASE DOMAIN-CONTAINING PROTEIN"/>
    <property type="match status" value="1"/>
</dbReference>
<dbReference type="SUPFAM" id="SSF55811">
    <property type="entry name" value="Nudix"/>
    <property type="match status" value="1"/>
</dbReference>
<dbReference type="GO" id="GO:0016787">
    <property type="term" value="F:hydrolase activity"/>
    <property type="evidence" value="ECO:0007669"/>
    <property type="project" value="UniProtKB-KW"/>
</dbReference>
<proteinExistence type="predicted"/>
<dbReference type="GO" id="GO:0005829">
    <property type="term" value="C:cytosol"/>
    <property type="evidence" value="ECO:0007669"/>
    <property type="project" value="TreeGrafter"/>
</dbReference>
<dbReference type="STRING" id="1367477.N288_03855"/>
<feature type="domain" description="Nudix hydrolase" evidence="3">
    <location>
        <begin position="28"/>
        <end position="177"/>
    </location>
</feature>
<protein>
    <submittedName>
        <fullName evidence="4">ADP-ribose pyrophosphatase</fullName>
    </submittedName>
</protein>
<evidence type="ECO:0000259" key="3">
    <source>
        <dbReference type="PROSITE" id="PS51462"/>
    </source>
</evidence>
<gene>
    <name evidence="4" type="ORF">N288_03855</name>
</gene>
<dbReference type="PROSITE" id="PS51462">
    <property type="entry name" value="NUDIX"/>
    <property type="match status" value="1"/>
</dbReference>
<dbReference type="Pfam" id="PF00293">
    <property type="entry name" value="NUDIX"/>
    <property type="match status" value="1"/>
</dbReference>
<dbReference type="InterPro" id="IPR015797">
    <property type="entry name" value="NUDIX_hydrolase-like_dom_sf"/>
</dbReference>
<dbReference type="PATRIC" id="fig|1367477.3.peg.712"/>
<evidence type="ECO:0000256" key="1">
    <source>
        <dbReference type="ARBA" id="ARBA00001946"/>
    </source>
</evidence>
<dbReference type="PROSITE" id="PS00893">
    <property type="entry name" value="NUDIX_BOX"/>
    <property type="match status" value="1"/>
</dbReference>
<dbReference type="InterPro" id="IPR020084">
    <property type="entry name" value="NUDIX_hydrolase_CS"/>
</dbReference>
<evidence type="ECO:0000313" key="4">
    <source>
        <dbReference type="EMBL" id="AGX02731.1"/>
    </source>
</evidence>
<dbReference type="CDD" id="cd03424">
    <property type="entry name" value="NUDIX_ADPRase_Nudt5_UGPPase_Nudt14"/>
    <property type="match status" value="1"/>
</dbReference>
<keyword evidence="5" id="KW-1185">Reference proteome</keyword>
<dbReference type="EMBL" id="CP006643">
    <property type="protein sequence ID" value="AGX02731.1"/>
    <property type="molecule type" value="Genomic_DNA"/>
</dbReference>
<sequence>MEKWKTLKSEYLHHSPFGNIRKDRCELPNGLVIDDYVVNEFSDWVNAVVITKEKQIVLVEQYRYAGGEFFLEVPAGKREAGETHEEGLIREVREETGYMSLQKPIFLGEFMVNPATQNNKVISYLIVDAFKQYDQKLDDTEEIRVQLVDFEEFGDVLMRQELPVQLFTAHAYLLAKNYLAKRFENNEHSF</sequence>
<evidence type="ECO:0000313" key="5">
    <source>
        <dbReference type="Proteomes" id="UP000017805"/>
    </source>
</evidence>
<dbReference type="RefSeq" id="WP_009792105.1">
    <property type="nucleotide sequence ID" value="NC_022524.1"/>
</dbReference>
<dbReference type="AlphaFoldDB" id="U5L7L9"/>
<dbReference type="Proteomes" id="UP000017805">
    <property type="component" value="Chromosome"/>
</dbReference>
<dbReference type="HOGENOM" id="CLU_062658_8_0_9"/>
<reference evidence="4 5" key="1">
    <citation type="submission" date="2013-07" db="EMBL/GenBank/DDBJ databases">
        <title>Complete genome sequence of Bacillus infantis NRRL B-14911 that has potential to induce cardiac disease by antigenic mimicry.</title>
        <authorList>
            <person name="Massilamany C."/>
            <person name="Smith T.P.L."/>
            <person name="Loy J.D."/>
            <person name="Barletta R."/>
            <person name="Reddy J."/>
        </authorList>
    </citation>
    <scope>NUCLEOTIDE SEQUENCE [LARGE SCALE GENOMIC DNA]</scope>
    <source>
        <strain evidence="4 5">NRRL B-14911</strain>
    </source>
</reference>
<evidence type="ECO:0000256" key="2">
    <source>
        <dbReference type="ARBA" id="ARBA00022801"/>
    </source>
</evidence>
<comment type="cofactor">
    <cofactor evidence="1">
        <name>Mg(2+)</name>
        <dbReference type="ChEBI" id="CHEBI:18420"/>
    </cofactor>
</comment>
<dbReference type="GO" id="GO:0006753">
    <property type="term" value="P:nucleoside phosphate metabolic process"/>
    <property type="evidence" value="ECO:0007669"/>
    <property type="project" value="TreeGrafter"/>
</dbReference>
<organism evidence="4 5">
    <name type="scientific">Bacillus infantis NRRL B-14911</name>
    <dbReference type="NCBI Taxonomy" id="1367477"/>
    <lineage>
        <taxon>Bacteria</taxon>
        <taxon>Bacillati</taxon>
        <taxon>Bacillota</taxon>
        <taxon>Bacilli</taxon>
        <taxon>Bacillales</taxon>
        <taxon>Bacillaceae</taxon>
        <taxon>Bacillus</taxon>
    </lineage>
</organism>
<dbReference type="PANTHER" id="PTHR11839">
    <property type="entry name" value="UDP/ADP-SUGAR PYROPHOSPHATASE"/>
    <property type="match status" value="1"/>
</dbReference>
<dbReference type="GO" id="GO:0019693">
    <property type="term" value="P:ribose phosphate metabolic process"/>
    <property type="evidence" value="ECO:0007669"/>
    <property type="project" value="TreeGrafter"/>
</dbReference>